<evidence type="ECO:0000256" key="1">
    <source>
        <dbReference type="ARBA" id="ARBA00008853"/>
    </source>
</evidence>
<evidence type="ECO:0000313" key="4">
    <source>
        <dbReference type="Proteomes" id="UP000313948"/>
    </source>
</evidence>
<dbReference type="Gene3D" id="2.120.10.30">
    <property type="entry name" value="TolB, C-terminal domain"/>
    <property type="match status" value="1"/>
</dbReference>
<dbReference type="PANTHER" id="PTHR10907:SF47">
    <property type="entry name" value="REGUCALCIN"/>
    <property type="match status" value="1"/>
</dbReference>
<reference evidence="3 4" key="1">
    <citation type="submission" date="2019-05" db="EMBL/GenBank/DDBJ databases">
        <title>Georgenia *** sp. nov., and Georgenia *** sp. nov., isolated from the intestinal contents of plateau pika (Ochotona curzoniae) in the Qinghai-Tibet plateau of China.</title>
        <authorList>
            <person name="Tian Z."/>
        </authorList>
    </citation>
    <scope>NUCLEOTIDE SEQUENCE [LARGE SCALE GENOMIC DNA]</scope>
    <source>
        <strain evidence="3 4">Z294</strain>
    </source>
</reference>
<organism evidence="3 4">
    <name type="scientific">Georgenia wutianyii</name>
    <dbReference type="NCBI Taxonomy" id="2585135"/>
    <lineage>
        <taxon>Bacteria</taxon>
        <taxon>Bacillati</taxon>
        <taxon>Actinomycetota</taxon>
        <taxon>Actinomycetes</taxon>
        <taxon>Micrococcales</taxon>
        <taxon>Bogoriellaceae</taxon>
        <taxon>Georgenia</taxon>
    </lineage>
</organism>
<feature type="domain" description="SMP-30/Gluconolactonase/LRE-like region" evidence="2">
    <location>
        <begin position="15"/>
        <end position="251"/>
    </location>
</feature>
<dbReference type="Proteomes" id="UP000313948">
    <property type="component" value="Chromosome"/>
</dbReference>
<dbReference type="InterPro" id="IPR013658">
    <property type="entry name" value="SGL"/>
</dbReference>
<dbReference type="SUPFAM" id="SSF63829">
    <property type="entry name" value="Calcium-dependent phosphotriesterase"/>
    <property type="match status" value="1"/>
</dbReference>
<protein>
    <submittedName>
        <fullName evidence="3">SMP-30/gluconolactonase/LRE family protein</fullName>
    </submittedName>
</protein>
<evidence type="ECO:0000259" key="2">
    <source>
        <dbReference type="Pfam" id="PF08450"/>
    </source>
</evidence>
<proteinExistence type="inferred from homology"/>
<dbReference type="Pfam" id="PF08450">
    <property type="entry name" value="SGL"/>
    <property type="match status" value="1"/>
</dbReference>
<dbReference type="InterPro" id="IPR011042">
    <property type="entry name" value="6-blade_b-propeller_TolB-like"/>
</dbReference>
<dbReference type="PRINTS" id="PR01790">
    <property type="entry name" value="SMP30FAMILY"/>
</dbReference>
<dbReference type="PANTHER" id="PTHR10907">
    <property type="entry name" value="REGUCALCIN"/>
    <property type="match status" value="1"/>
</dbReference>
<evidence type="ECO:0000313" key="3">
    <source>
        <dbReference type="EMBL" id="QDB78999.1"/>
    </source>
</evidence>
<dbReference type="RefSeq" id="WP_139948260.1">
    <property type="nucleotide sequence ID" value="NZ_CP040899.1"/>
</dbReference>
<dbReference type="InterPro" id="IPR005511">
    <property type="entry name" value="SMP-30"/>
</dbReference>
<keyword evidence="4" id="KW-1185">Reference proteome</keyword>
<gene>
    <name evidence="3" type="ORF">FE251_06150</name>
</gene>
<dbReference type="EMBL" id="CP040899">
    <property type="protein sequence ID" value="QDB78999.1"/>
    <property type="molecule type" value="Genomic_DNA"/>
</dbReference>
<sequence>MRSVEQVTEVVTDHGEGPVWSAEWGGLRFVDMLAGGVLTLRTDGTVDRLDVGRVAAMVRPRAGGGYVVATETGLGLAEAPDALPTRDVALTRAPGERMNEGAVAPDGSLYVGSSTWEVTPGAAALYRVHPDLRTERVLEGVTISNGLGFSPDHTRAYYVDSGAGRMDLFDVVSGILLERRPFVSLPREEGDLDGLAVDAQGTIWVAVYGGGHVRRYSPDGDLLEVVDLPVPHVTACTLGGPGLTDLLVTTSRGGLGADAPVGAGAVYRVDVDVPGLPVLPFAG</sequence>
<accession>A0ABX5VKP2</accession>
<comment type="similarity">
    <text evidence="1">Belongs to the SMP-30/CGR1 family.</text>
</comment>
<name>A0ABX5VKP2_9MICO</name>